<dbReference type="Proteomes" id="UP001060215">
    <property type="component" value="Chromosome 14"/>
</dbReference>
<dbReference type="EMBL" id="CM045771">
    <property type="protein sequence ID" value="KAI7989529.1"/>
    <property type="molecule type" value="Genomic_DNA"/>
</dbReference>
<comment type="caution">
    <text evidence="1">The sequence shown here is derived from an EMBL/GenBank/DDBJ whole genome shotgun (WGS) entry which is preliminary data.</text>
</comment>
<gene>
    <name evidence="1" type="ORF">LOK49_LG13G00836</name>
</gene>
<evidence type="ECO:0000313" key="1">
    <source>
        <dbReference type="EMBL" id="KAI7989529.1"/>
    </source>
</evidence>
<proteinExistence type="predicted"/>
<keyword evidence="2" id="KW-1185">Reference proteome</keyword>
<sequence length="88" mass="9351">MSSTMDSVNMSSTGDTTDVIDLSQSQSDKEHDPQPETPSGSKKVYTGFAGITTKVSAHGNGYGSSLELSFVHNNIAQNKVCIKLSNLK</sequence>
<evidence type="ECO:0000313" key="2">
    <source>
        <dbReference type="Proteomes" id="UP001060215"/>
    </source>
</evidence>
<organism evidence="1 2">
    <name type="scientific">Camellia lanceoleosa</name>
    <dbReference type="NCBI Taxonomy" id="1840588"/>
    <lineage>
        <taxon>Eukaryota</taxon>
        <taxon>Viridiplantae</taxon>
        <taxon>Streptophyta</taxon>
        <taxon>Embryophyta</taxon>
        <taxon>Tracheophyta</taxon>
        <taxon>Spermatophyta</taxon>
        <taxon>Magnoliopsida</taxon>
        <taxon>eudicotyledons</taxon>
        <taxon>Gunneridae</taxon>
        <taxon>Pentapetalae</taxon>
        <taxon>asterids</taxon>
        <taxon>Ericales</taxon>
        <taxon>Theaceae</taxon>
        <taxon>Camellia</taxon>
    </lineage>
</organism>
<accession>A0ACC0FLE7</accession>
<protein>
    <submittedName>
        <fullName evidence="1">Uncharacterized protein</fullName>
    </submittedName>
</protein>
<name>A0ACC0FLE7_9ERIC</name>
<reference evidence="1 2" key="1">
    <citation type="journal article" date="2022" name="Plant J.">
        <title>Chromosome-level genome of Camellia lanceoleosa provides a valuable resource for understanding genome evolution and self-incompatibility.</title>
        <authorList>
            <person name="Gong W."/>
            <person name="Xiao S."/>
            <person name="Wang L."/>
            <person name="Liao Z."/>
            <person name="Chang Y."/>
            <person name="Mo W."/>
            <person name="Hu G."/>
            <person name="Li W."/>
            <person name="Zhao G."/>
            <person name="Zhu H."/>
            <person name="Hu X."/>
            <person name="Ji K."/>
            <person name="Xiang X."/>
            <person name="Song Q."/>
            <person name="Yuan D."/>
            <person name="Jin S."/>
            <person name="Zhang L."/>
        </authorList>
    </citation>
    <scope>NUCLEOTIDE SEQUENCE [LARGE SCALE GENOMIC DNA]</scope>
    <source>
        <strain evidence="1">SQ_2022a</strain>
    </source>
</reference>